<evidence type="ECO:0000313" key="3">
    <source>
        <dbReference type="EMBL" id="KAH9324470.1"/>
    </source>
</evidence>
<organism evidence="3 4">
    <name type="scientific">Taxus chinensis</name>
    <name type="common">Chinese yew</name>
    <name type="synonym">Taxus wallichiana var. chinensis</name>
    <dbReference type="NCBI Taxonomy" id="29808"/>
    <lineage>
        <taxon>Eukaryota</taxon>
        <taxon>Viridiplantae</taxon>
        <taxon>Streptophyta</taxon>
        <taxon>Embryophyta</taxon>
        <taxon>Tracheophyta</taxon>
        <taxon>Spermatophyta</taxon>
        <taxon>Pinopsida</taxon>
        <taxon>Pinidae</taxon>
        <taxon>Conifers II</taxon>
        <taxon>Cupressales</taxon>
        <taxon>Taxaceae</taxon>
        <taxon>Taxus</taxon>
    </lineage>
</organism>
<dbReference type="PANTHER" id="PTHR36706">
    <property type="entry name" value="UNNAMED PRODUCT"/>
    <property type="match status" value="1"/>
</dbReference>
<reference evidence="3 4" key="1">
    <citation type="journal article" date="2021" name="Nat. Plants">
        <title>The Taxus genome provides insights into paclitaxel biosynthesis.</title>
        <authorList>
            <person name="Xiong X."/>
            <person name="Gou J."/>
            <person name="Liao Q."/>
            <person name="Li Y."/>
            <person name="Zhou Q."/>
            <person name="Bi G."/>
            <person name="Li C."/>
            <person name="Du R."/>
            <person name="Wang X."/>
            <person name="Sun T."/>
            <person name="Guo L."/>
            <person name="Liang H."/>
            <person name="Lu P."/>
            <person name="Wu Y."/>
            <person name="Zhang Z."/>
            <person name="Ro D.K."/>
            <person name="Shang Y."/>
            <person name="Huang S."/>
            <person name="Yan J."/>
        </authorList>
    </citation>
    <scope>NUCLEOTIDE SEQUENCE [LARGE SCALE GENOMIC DNA]</scope>
    <source>
        <strain evidence="3">Ta-2019</strain>
    </source>
</reference>
<evidence type="ECO:0000313" key="4">
    <source>
        <dbReference type="Proteomes" id="UP000824469"/>
    </source>
</evidence>
<accession>A0AA38LIY6</accession>
<name>A0AA38LIY6_TAXCH</name>
<protein>
    <submittedName>
        <fullName evidence="3">Uncharacterized protein</fullName>
    </submittedName>
</protein>
<comment type="caution">
    <text evidence="3">The sequence shown here is derived from an EMBL/GenBank/DDBJ whole genome shotgun (WGS) entry which is preliminary data.</text>
</comment>
<dbReference type="Proteomes" id="UP000824469">
    <property type="component" value="Unassembled WGS sequence"/>
</dbReference>
<feature type="region of interest" description="Disordered" evidence="1">
    <location>
        <begin position="1"/>
        <end position="22"/>
    </location>
</feature>
<dbReference type="AlphaFoldDB" id="A0AA38LIY6"/>
<gene>
    <name evidence="3" type="ORF">KI387_004648</name>
    <name evidence="2" type="ORF">KI387_043340</name>
</gene>
<keyword evidence="4" id="KW-1185">Reference proteome</keyword>
<evidence type="ECO:0000313" key="2">
    <source>
        <dbReference type="EMBL" id="KAH9291475.1"/>
    </source>
</evidence>
<sequence>MAGRPVPRRDSPWGNPQEDYRQPRAHRCNDRLEDIIQERLVPCGDSSWENTKEEYCQPGAHRFNDHLEDIIQGHDDTELSLSDELQIEIIGLVGWGGCHEDEKAMHTEKTKRQHKPPTHANTKPSILARHSSMQLNIKAFKNMEVCSGKRQESVSKGPDCVLKPLLPATRDNTKKKAQILHKANKVQTLQKYSENNSECIQKVDVQRVFQMQGRRGGVERWVSGPPKVQLPSGYIWREIRNGTERDQGSDRNNREAKNFTRVEITVSACLEVLVDNPILEPDMEKCEGHFICVLKAAIERGASNYMQICVELELDHPLPKISPRNQLGWNGSSQLIMCALPSDAELTMNMGT</sequence>
<evidence type="ECO:0000256" key="1">
    <source>
        <dbReference type="SAM" id="MobiDB-lite"/>
    </source>
</evidence>
<proteinExistence type="predicted"/>
<dbReference type="EMBL" id="JAHRHJ020000002">
    <property type="protein sequence ID" value="KAH9324470.1"/>
    <property type="molecule type" value="Genomic_DNA"/>
</dbReference>
<dbReference type="EMBL" id="JAHRHJ020003588">
    <property type="protein sequence ID" value="KAH9291475.1"/>
    <property type="molecule type" value="Genomic_DNA"/>
</dbReference>